<feature type="transmembrane region" description="Helical" evidence="1">
    <location>
        <begin position="203"/>
        <end position="222"/>
    </location>
</feature>
<evidence type="ECO:0000313" key="3">
    <source>
        <dbReference type="Proteomes" id="UP000198287"/>
    </source>
</evidence>
<name>A0A226D4J2_FOLCA</name>
<feature type="transmembrane region" description="Helical" evidence="1">
    <location>
        <begin position="170"/>
        <end position="191"/>
    </location>
</feature>
<keyword evidence="1" id="KW-0472">Membrane</keyword>
<reference evidence="2 3" key="1">
    <citation type="submission" date="2015-12" db="EMBL/GenBank/DDBJ databases">
        <title>The genome of Folsomia candida.</title>
        <authorList>
            <person name="Faddeeva A."/>
            <person name="Derks M.F."/>
            <person name="Anvar Y."/>
            <person name="Smit S."/>
            <person name="Van Straalen N."/>
            <person name="Roelofs D."/>
        </authorList>
    </citation>
    <scope>NUCLEOTIDE SEQUENCE [LARGE SCALE GENOMIC DNA]</scope>
    <source>
        <strain evidence="2 3">VU population</strain>
        <tissue evidence="2">Whole body</tissue>
    </source>
</reference>
<organism evidence="2 3">
    <name type="scientific">Folsomia candida</name>
    <name type="common">Springtail</name>
    <dbReference type="NCBI Taxonomy" id="158441"/>
    <lineage>
        <taxon>Eukaryota</taxon>
        <taxon>Metazoa</taxon>
        <taxon>Ecdysozoa</taxon>
        <taxon>Arthropoda</taxon>
        <taxon>Hexapoda</taxon>
        <taxon>Collembola</taxon>
        <taxon>Entomobryomorpha</taxon>
        <taxon>Isotomoidea</taxon>
        <taxon>Isotomidae</taxon>
        <taxon>Proisotominae</taxon>
        <taxon>Folsomia</taxon>
    </lineage>
</organism>
<comment type="caution">
    <text evidence="2">The sequence shown here is derived from an EMBL/GenBank/DDBJ whole genome shotgun (WGS) entry which is preliminary data.</text>
</comment>
<keyword evidence="3" id="KW-1185">Reference proteome</keyword>
<feature type="transmembrane region" description="Helical" evidence="1">
    <location>
        <begin position="294"/>
        <end position="320"/>
    </location>
</feature>
<dbReference type="AlphaFoldDB" id="A0A226D4J2"/>
<evidence type="ECO:0000256" key="1">
    <source>
        <dbReference type="SAM" id="Phobius"/>
    </source>
</evidence>
<keyword evidence="1" id="KW-1133">Transmembrane helix</keyword>
<feature type="transmembrane region" description="Helical" evidence="1">
    <location>
        <begin position="44"/>
        <end position="68"/>
    </location>
</feature>
<dbReference type="Proteomes" id="UP000198287">
    <property type="component" value="Unassembled WGS sequence"/>
</dbReference>
<keyword evidence="1" id="KW-0812">Transmembrane</keyword>
<protein>
    <submittedName>
        <fullName evidence="2">Uncharacterized protein</fullName>
    </submittedName>
</protein>
<dbReference type="EMBL" id="LNIX01000038">
    <property type="protein sequence ID" value="OXA39561.1"/>
    <property type="molecule type" value="Genomic_DNA"/>
</dbReference>
<feature type="transmembrane region" description="Helical" evidence="1">
    <location>
        <begin position="261"/>
        <end position="282"/>
    </location>
</feature>
<gene>
    <name evidence="2" type="ORF">Fcan01_25703</name>
</gene>
<sequence>MEVTPLKWRCLDRLTTLFGFMVTNPIEYDAKTRRLQFNQVSLKMWPYVCSIAILFLSIFLPSLVLVMFKLFGLLHIPLANFMVVLVLTPISGVILLLETISTVLGYKFVGLINNAIELGKKQENSGPKRSDVLGCTLTAAVTTFGLYPYILTGFLLHSELDPLFQFQQLIIHYWPSPANISIPKFVMMTILRPLLTLCSTLQICRLFAIFLCGGAIGSVSLLDSIKYMERISYRFWIHSYARVIIHHHSMTQILLQWSSNMFHSLVAILKLCGLVSIPLNYVTLKMYGLMPFRLYIAFPIACVLLPLSHQILLPLLIGVYEGEVNLHWNWKRALRFSGYMKYLVRRIKATRILRLYCGVSEFNFYFLKKSTKLKYQYAILSYTISALLSEKG</sequence>
<proteinExistence type="predicted"/>
<feature type="transmembrane region" description="Helical" evidence="1">
    <location>
        <begin position="74"/>
        <end position="97"/>
    </location>
</feature>
<feature type="transmembrane region" description="Helical" evidence="1">
    <location>
        <begin position="130"/>
        <end position="150"/>
    </location>
</feature>
<evidence type="ECO:0000313" key="2">
    <source>
        <dbReference type="EMBL" id="OXA39561.1"/>
    </source>
</evidence>
<accession>A0A226D4J2</accession>